<dbReference type="PROSITE" id="PS00409">
    <property type="entry name" value="PROKAR_NTER_METHYL"/>
    <property type="match status" value="1"/>
</dbReference>
<dbReference type="InterPro" id="IPR012902">
    <property type="entry name" value="N_methyl_site"/>
</dbReference>
<keyword evidence="4 6" id="KW-1133">Transmembrane helix</keyword>
<keyword evidence="5 6" id="KW-0472">Membrane</keyword>
<keyword evidence="3 6" id="KW-0812">Transmembrane</keyword>
<accession>A0A1F6Y040</accession>
<feature type="transmembrane region" description="Helical" evidence="6">
    <location>
        <begin position="12"/>
        <end position="32"/>
    </location>
</feature>
<comment type="subcellular location">
    <subcellularLocation>
        <location evidence="1">Membrane</location>
        <topology evidence="1">Single-pass membrane protein</topology>
    </subcellularLocation>
</comment>
<evidence type="ECO:0000256" key="2">
    <source>
        <dbReference type="ARBA" id="ARBA00022481"/>
    </source>
</evidence>
<dbReference type="EMBL" id="MFVK01000009">
    <property type="protein sequence ID" value="OGI99735.1"/>
    <property type="molecule type" value="Genomic_DNA"/>
</dbReference>
<name>A0A1F6Y040_9BACT</name>
<dbReference type="NCBIfam" id="TIGR02532">
    <property type="entry name" value="IV_pilin_GFxxxE"/>
    <property type="match status" value="1"/>
</dbReference>
<protein>
    <recommendedName>
        <fullName evidence="9">Type II secretion system protein GspG C-terminal domain-containing protein</fullName>
    </recommendedName>
</protein>
<gene>
    <name evidence="7" type="ORF">A3H53_00425</name>
</gene>
<evidence type="ECO:0000256" key="4">
    <source>
        <dbReference type="ARBA" id="ARBA00022989"/>
    </source>
</evidence>
<dbReference type="Gene3D" id="3.30.700.10">
    <property type="entry name" value="Glycoprotein, Type 4 Pilin"/>
    <property type="match status" value="1"/>
</dbReference>
<evidence type="ECO:0000313" key="7">
    <source>
        <dbReference type="EMBL" id="OGI99735.1"/>
    </source>
</evidence>
<evidence type="ECO:0000256" key="3">
    <source>
        <dbReference type="ARBA" id="ARBA00022692"/>
    </source>
</evidence>
<dbReference type="InterPro" id="IPR045584">
    <property type="entry name" value="Pilin-like"/>
</dbReference>
<dbReference type="GO" id="GO:0016020">
    <property type="term" value="C:membrane"/>
    <property type="evidence" value="ECO:0007669"/>
    <property type="project" value="UniProtKB-SubCell"/>
</dbReference>
<evidence type="ECO:0000256" key="6">
    <source>
        <dbReference type="SAM" id="Phobius"/>
    </source>
</evidence>
<evidence type="ECO:0000256" key="5">
    <source>
        <dbReference type="ARBA" id="ARBA00023136"/>
    </source>
</evidence>
<evidence type="ECO:0000256" key="1">
    <source>
        <dbReference type="ARBA" id="ARBA00004167"/>
    </source>
</evidence>
<dbReference type="AlphaFoldDB" id="A0A1F6Y040"/>
<reference evidence="7 8" key="1">
    <citation type="journal article" date="2016" name="Nat. Commun.">
        <title>Thousands of microbial genomes shed light on interconnected biogeochemical processes in an aquifer system.</title>
        <authorList>
            <person name="Anantharaman K."/>
            <person name="Brown C.T."/>
            <person name="Hug L.A."/>
            <person name="Sharon I."/>
            <person name="Castelle C.J."/>
            <person name="Probst A.J."/>
            <person name="Thomas B.C."/>
            <person name="Singh A."/>
            <person name="Wilkins M.J."/>
            <person name="Karaoz U."/>
            <person name="Brodie E.L."/>
            <person name="Williams K.H."/>
            <person name="Hubbard S.S."/>
            <person name="Banfield J.F."/>
        </authorList>
    </citation>
    <scope>NUCLEOTIDE SEQUENCE [LARGE SCALE GENOMIC DNA]</scope>
</reference>
<dbReference type="Pfam" id="PF07963">
    <property type="entry name" value="N_methyl"/>
    <property type="match status" value="1"/>
</dbReference>
<sequence length="163" mass="17067">MRKYYIKGFTLIELLVVVAIIGILASVVLASLNTARAKAADVAIKAAMSNARPQAAIYYEDNSSSYNSLCASGTAGGIYPIVLNAVQKLDPTNTPTFTTGNDYNHNGASGPGTLTSVCHADNTRWAAITALKVPTIENGGWCVDSTGASKEVDNLAGSEYDCD</sequence>
<comment type="caution">
    <text evidence="7">The sequence shown here is derived from an EMBL/GenBank/DDBJ whole genome shotgun (WGS) entry which is preliminary data.</text>
</comment>
<evidence type="ECO:0000313" key="8">
    <source>
        <dbReference type="Proteomes" id="UP000176479"/>
    </source>
</evidence>
<proteinExistence type="predicted"/>
<dbReference type="SUPFAM" id="SSF54523">
    <property type="entry name" value="Pili subunits"/>
    <property type="match status" value="1"/>
</dbReference>
<dbReference type="PANTHER" id="PTHR30093">
    <property type="entry name" value="GENERAL SECRETION PATHWAY PROTEIN G"/>
    <property type="match status" value="1"/>
</dbReference>
<evidence type="ECO:0008006" key="9">
    <source>
        <dbReference type="Google" id="ProtNLM"/>
    </source>
</evidence>
<dbReference type="Proteomes" id="UP000176479">
    <property type="component" value="Unassembled WGS sequence"/>
</dbReference>
<organism evidence="7 8">
    <name type="scientific">Candidatus Nomurabacteria bacterium RIFCSPLOWO2_02_FULL_40_10</name>
    <dbReference type="NCBI Taxonomy" id="1801786"/>
    <lineage>
        <taxon>Bacteria</taxon>
        <taxon>Candidatus Nomuraibacteriota</taxon>
    </lineage>
</organism>
<keyword evidence="2" id="KW-0488">Methylation</keyword>
<dbReference type="PANTHER" id="PTHR30093:SF44">
    <property type="entry name" value="TYPE II SECRETION SYSTEM CORE PROTEIN G"/>
    <property type="match status" value="1"/>
</dbReference>